<feature type="region of interest" description="Disordered" evidence="1">
    <location>
        <begin position="98"/>
        <end position="148"/>
    </location>
</feature>
<dbReference type="RefSeq" id="XP_009049783.1">
    <property type="nucleotide sequence ID" value="XM_009051535.1"/>
</dbReference>
<dbReference type="PANTHER" id="PTHR21505">
    <property type="entry name" value="MADF DOMAIN-CONTAINING PROTEIN-RELATED"/>
    <property type="match status" value="1"/>
</dbReference>
<evidence type="ECO:0000313" key="4">
    <source>
        <dbReference type="Proteomes" id="UP000030746"/>
    </source>
</evidence>
<feature type="compositionally biased region" description="Basic and acidic residues" evidence="1">
    <location>
        <begin position="113"/>
        <end position="122"/>
    </location>
</feature>
<proteinExistence type="predicted"/>
<dbReference type="InterPro" id="IPR006578">
    <property type="entry name" value="MADF-dom"/>
</dbReference>
<name>V4APZ7_LOTGI</name>
<dbReference type="OMA" id="HEQSIHA"/>
<feature type="region of interest" description="Disordered" evidence="1">
    <location>
        <begin position="216"/>
        <end position="236"/>
    </location>
</feature>
<reference evidence="3 4" key="1">
    <citation type="journal article" date="2013" name="Nature">
        <title>Insights into bilaterian evolution from three spiralian genomes.</title>
        <authorList>
            <person name="Simakov O."/>
            <person name="Marletaz F."/>
            <person name="Cho S.J."/>
            <person name="Edsinger-Gonzales E."/>
            <person name="Havlak P."/>
            <person name="Hellsten U."/>
            <person name="Kuo D.H."/>
            <person name="Larsson T."/>
            <person name="Lv J."/>
            <person name="Arendt D."/>
            <person name="Savage R."/>
            <person name="Osoegawa K."/>
            <person name="de Jong P."/>
            <person name="Grimwood J."/>
            <person name="Chapman J.A."/>
            <person name="Shapiro H."/>
            <person name="Aerts A."/>
            <person name="Otillar R.P."/>
            <person name="Terry A.Y."/>
            <person name="Boore J.L."/>
            <person name="Grigoriev I.V."/>
            <person name="Lindberg D.R."/>
            <person name="Seaver E.C."/>
            <person name="Weisblat D.A."/>
            <person name="Putnam N.H."/>
            <person name="Rokhsar D.S."/>
        </authorList>
    </citation>
    <scope>NUCLEOTIDE SEQUENCE [LARGE SCALE GENOMIC DNA]</scope>
</reference>
<dbReference type="OrthoDB" id="6629625at2759"/>
<dbReference type="GeneID" id="20237695"/>
<dbReference type="HOGENOM" id="CLU_1091041_0_0_1"/>
<dbReference type="CTD" id="20237695"/>
<gene>
    <name evidence="3" type="ORF">LOTGIDRAFT_158372</name>
</gene>
<sequence length="236" mass="26823">MLMWTDQAVQILLDGLQNHECLWNLKSKDYKDRGMKRIALGDLLESLKKEILDFEGDVDAIKAKIQSLRTTYREELGRVRNFLEGVVAVDSGATVSNLTNLQNNEDDNDGEGENSRDLDRTPTPETPKLPHIQSKRRKRESTPVSTTHTWMDTASHALKTLADSAKETTDEWDDFAKDVANTLRGIPNKSTQRRTKFAIQKILFDARESDDHFIAPQQSAQPQTQWVAPNYNPNNT</sequence>
<dbReference type="PROSITE" id="PS51029">
    <property type="entry name" value="MADF"/>
    <property type="match status" value="1"/>
</dbReference>
<dbReference type="Proteomes" id="UP000030746">
    <property type="component" value="Unassembled WGS sequence"/>
</dbReference>
<feature type="domain" description="MADF" evidence="2">
    <location>
        <begin position="11"/>
        <end position="106"/>
    </location>
</feature>
<evidence type="ECO:0000256" key="1">
    <source>
        <dbReference type="SAM" id="MobiDB-lite"/>
    </source>
</evidence>
<protein>
    <recommendedName>
        <fullName evidence="2">MADF domain-containing protein</fullName>
    </recommendedName>
</protein>
<dbReference type="KEGG" id="lgi:LOTGIDRAFT_158372"/>
<dbReference type="EMBL" id="KB201037">
    <property type="protein sequence ID" value="ESO99292.1"/>
    <property type="molecule type" value="Genomic_DNA"/>
</dbReference>
<evidence type="ECO:0000313" key="3">
    <source>
        <dbReference type="EMBL" id="ESO99292.1"/>
    </source>
</evidence>
<dbReference type="AlphaFoldDB" id="V4APZ7"/>
<keyword evidence="4" id="KW-1185">Reference proteome</keyword>
<evidence type="ECO:0000259" key="2">
    <source>
        <dbReference type="PROSITE" id="PS51029"/>
    </source>
</evidence>
<accession>V4APZ7</accession>
<organism evidence="3 4">
    <name type="scientific">Lottia gigantea</name>
    <name type="common">Giant owl limpet</name>
    <dbReference type="NCBI Taxonomy" id="225164"/>
    <lineage>
        <taxon>Eukaryota</taxon>
        <taxon>Metazoa</taxon>
        <taxon>Spiralia</taxon>
        <taxon>Lophotrochozoa</taxon>
        <taxon>Mollusca</taxon>
        <taxon>Gastropoda</taxon>
        <taxon>Patellogastropoda</taxon>
        <taxon>Lottioidea</taxon>
        <taxon>Lottiidae</taxon>
        <taxon>Lottia</taxon>
    </lineage>
</organism>
<dbReference type="PANTHER" id="PTHR21505:SF12">
    <property type="entry name" value="MADF DOMAIN-CONTAINING PROTEIN-RELATED"/>
    <property type="match status" value="1"/>
</dbReference>
<dbReference type="Pfam" id="PF10545">
    <property type="entry name" value="MADF_DNA_bdg"/>
    <property type="match status" value="1"/>
</dbReference>